<protein>
    <recommendedName>
        <fullName evidence="3">HTH luxR-type domain-containing protein</fullName>
    </recommendedName>
</protein>
<dbReference type="AlphaFoldDB" id="A0A2W4XKN7"/>
<dbReference type="EMBL" id="QBMN01000147">
    <property type="protein sequence ID" value="PZO36261.1"/>
    <property type="molecule type" value="Genomic_DNA"/>
</dbReference>
<organism evidence="1 2">
    <name type="scientific">Shackletoniella antarctica</name>
    <dbReference type="NCBI Taxonomy" id="268115"/>
    <lineage>
        <taxon>Bacteria</taxon>
        <taxon>Bacillati</taxon>
        <taxon>Cyanobacteriota</taxon>
        <taxon>Cyanophyceae</taxon>
        <taxon>Oculatellales</taxon>
        <taxon>Oculatellaceae</taxon>
        <taxon>Shackletoniella</taxon>
    </lineage>
</organism>
<proteinExistence type="predicted"/>
<reference evidence="2" key="1">
    <citation type="submission" date="2018-04" db="EMBL/GenBank/DDBJ databases">
        <authorList>
            <person name="Cornet L."/>
        </authorList>
    </citation>
    <scope>NUCLEOTIDE SEQUENCE [LARGE SCALE GENOMIC DNA]</scope>
</reference>
<reference evidence="1 2" key="2">
    <citation type="submission" date="2018-06" db="EMBL/GenBank/DDBJ databases">
        <title>Metagenomic assembly of (sub)arctic Cyanobacteria and their associated microbiome from non-axenic cultures.</title>
        <authorList>
            <person name="Baurain D."/>
        </authorList>
    </citation>
    <scope>NUCLEOTIDE SEQUENCE [LARGE SCALE GENOMIC DNA]</scope>
    <source>
        <strain evidence="1">ULC041bin1</strain>
    </source>
</reference>
<evidence type="ECO:0008006" key="3">
    <source>
        <dbReference type="Google" id="ProtNLM"/>
    </source>
</evidence>
<dbReference type="InterPro" id="IPR016032">
    <property type="entry name" value="Sig_transdc_resp-reg_C-effctor"/>
</dbReference>
<dbReference type="GO" id="GO:0003677">
    <property type="term" value="F:DNA binding"/>
    <property type="evidence" value="ECO:0007669"/>
    <property type="project" value="InterPro"/>
</dbReference>
<evidence type="ECO:0000313" key="2">
    <source>
        <dbReference type="Proteomes" id="UP000249081"/>
    </source>
</evidence>
<comment type="caution">
    <text evidence="1">The sequence shown here is derived from an EMBL/GenBank/DDBJ whole genome shotgun (WGS) entry which is preliminary data.</text>
</comment>
<dbReference type="Proteomes" id="UP000249081">
    <property type="component" value="Unassembled WGS sequence"/>
</dbReference>
<dbReference type="SUPFAM" id="SSF46894">
    <property type="entry name" value="C-terminal effector domain of the bipartite response regulators"/>
    <property type="match status" value="1"/>
</dbReference>
<sequence length="272" mass="30743">MPQYPLKKTSRQLENCLSRTDISTAGLRFSLSQVHQNSSSPEPKFIRTRIPPLCFRMTPKTLLCLKPGSPMVTMSSSTTLPNSRFVAPSSTQENANLPLLNAVLEGFVDGILVLAEDGTCVHSNQKGRVICRDLGDGRGINFLPVCIEVMGQHLIESREVFPETLLELTQEFTSRSGQQIRARVKWLDLPLTAQSYLLVSLENKTRSAQSTALIEAVQYNLTPRERAVWMLKRANRTYDEIAKELYITVNTVKRHMKSIYVKRKEVTEFITN</sequence>
<dbReference type="GO" id="GO:0006355">
    <property type="term" value="P:regulation of DNA-templated transcription"/>
    <property type="evidence" value="ECO:0007669"/>
    <property type="project" value="InterPro"/>
</dbReference>
<accession>A0A2W4XKN7</accession>
<name>A0A2W4XKN7_9CYAN</name>
<dbReference type="InterPro" id="IPR036388">
    <property type="entry name" value="WH-like_DNA-bd_sf"/>
</dbReference>
<gene>
    <name evidence="1" type="ORF">DCF17_17550</name>
</gene>
<evidence type="ECO:0000313" key="1">
    <source>
        <dbReference type="EMBL" id="PZO36261.1"/>
    </source>
</evidence>
<dbReference type="Gene3D" id="1.10.10.10">
    <property type="entry name" value="Winged helix-like DNA-binding domain superfamily/Winged helix DNA-binding domain"/>
    <property type="match status" value="1"/>
</dbReference>